<dbReference type="AlphaFoldDB" id="A0A7T2GK39"/>
<dbReference type="NCBIfam" id="TIGR00254">
    <property type="entry name" value="GGDEF"/>
    <property type="match status" value="1"/>
</dbReference>
<dbReference type="Gene3D" id="3.30.70.270">
    <property type="match status" value="1"/>
</dbReference>
<evidence type="ECO:0000256" key="3">
    <source>
        <dbReference type="SAM" id="Coils"/>
    </source>
</evidence>
<dbReference type="InterPro" id="IPR050469">
    <property type="entry name" value="Diguanylate_Cyclase"/>
</dbReference>
<evidence type="ECO:0000313" key="5">
    <source>
        <dbReference type="EMBL" id="QPQ55326.1"/>
    </source>
</evidence>
<dbReference type="SMART" id="SM00267">
    <property type="entry name" value="GGDEF"/>
    <property type="match status" value="1"/>
</dbReference>
<dbReference type="PROSITE" id="PS50887">
    <property type="entry name" value="GGDEF"/>
    <property type="match status" value="1"/>
</dbReference>
<dbReference type="InterPro" id="IPR029787">
    <property type="entry name" value="Nucleotide_cyclase"/>
</dbReference>
<sequence>MATPAKSVTDRRVFDAVGAFLTKHRLDPSPGNYLLAYRAIVSADEPLAREIEDVTRDGVRLSQDDADRLFVKFGLQRPQPDDHDRAYAEETALVEEARSQIERFARVVQATREGNAAYGRELNHTADRLSRMTGAESIEGLLRLTTAMIDRARLAEERLEQAVGEAETLRRKLASATEEAHSDALTGLANRRAFQERHALLSESKVPMCLALCDVDRFKTINDTHGHAVGDRVLKAVGRILTDACGKHLVARYGGEEFAILFSGVQMRNAVAMVETAQAELAARHFKVRNTDVAIGVLTFSAGMVEAASGESGDSLIQRADALLYRAKQSGRDRIEVQGEGSGAIANDA</sequence>
<name>A0A7T2GK39_9SPHN</name>
<dbReference type="KEGG" id="sflv:IC614_01560"/>
<dbReference type="GO" id="GO:1902201">
    <property type="term" value="P:negative regulation of bacterial-type flagellum-dependent cell motility"/>
    <property type="evidence" value="ECO:0007669"/>
    <property type="project" value="TreeGrafter"/>
</dbReference>
<feature type="domain" description="GGDEF" evidence="4">
    <location>
        <begin position="206"/>
        <end position="340"/>
    </location>
</feature>
<dbReference type="FunFam" id="3.30.70.270:FF:000001">
    <property type="entry name" value="Diguanylate cyclase domain protein"/>
    <property type="match status" value="1"/>
</dbReference>
<dbReference type="Proteomes" id="UP000594873">
    <property type="component" value="Chromosome"/>
</dbReference>
<dbReference type="CDD" id="cd01949">
    <property type="entry name" value="GGDEF"/>
    <property type="match status" value="1"/>
</dbReference>
<evidence type="ECO:0000256" key="2">
    <source>
        <dbReference type="ARBA" id="ARBA00034247"/>
    </source>
</evidence>
<accession>A0A7T2GK39</accession>
<comment type="catalytic activity">
    <reaction evidence="2">
        <text>2 GTP = 3',3'-c-di-GMP + 2 diphosphate</text>
        <dbReference type="Rhea" id="RHEA:24898"/>
        <dbReference type="ChEBI" id="CHEBI:33019"/>
        <dbReference type="ChEBI" id="CHEBI:37565"/>
        <dbReference type="ChEBI" id="CHEBI:58805"/>
        <dbReference type="EC" id="2.7.7.65"/>
    </reaction>
</comment>
<evidence type="ECO:0000259" key="4">
    <source>
        <dbReference type="PROSITE" id="PS50887"/>
    </source>
</evidence>
<keyword evidence="3" id="KW-0175">Coiled coil</keyword>
<dbReference type="Pfam" id="PF00990">
    <property type="entry name" value="GGDEF"/>
    <property type="match status" value="1"/>
</dbReference>
<feature type="coiled-coil region" evidence="3">
    <location>
        <begin position="149"/>
        <end position="179"/>
    </location>
</feature>
<dbReference type="EC" id="2.7.7.65" evidence="1"/>
<dbReference type="InterPro" id="IPR000160">
    <property type="entry name" value="GGDEF_dom"/>
</dbReference>
<keyword evidence="6" id="KW-1185">Reference proteome</keyword>
<evidence type="ECO:0000256" key="1">
    <source>
        <dbReference type="ARBA" id="ARBA00012528"/>
    </source>
</evidence>
<dbReference type="GO" id="GO:0052621">
    <property type="term" value="F:diguanylate cyclase activity"/>
    <property type="evidence" value="ECO:0007669"/>
    <property type="project" value="UniProtKB-EC"/>
</dbReference>
<gene>
    <name evidence="5" type="ORF">IC614_01560</name>
</gene>
<evidence type="ECO:0000313" key="6">
    <source>
        <dbReference type="Proteomes" id="UP000594873"/>
    </source>
</evidence>
<dbReference type="PANTHER" id="PTHR45138:SF9">
    <property type="entry name" value="DIGUANYLATE CYCLASE DGCM-RELATED"/>
    <property type="match status" value="1"/>
</dbReference>
<dbReference type="SUPFAM" id="SSF55073">
    <property type="entry name" value="Nucleotide cyclase"/>
    <property type="match status" value="1"/>
</dbReference>
<dbReference type="EMBL" id="CP065592">
    <property type="protein sequence ID" value="QPQ55326.1"/>
    <property type="molecule type" value="Genomic_DNA"/>
</dbReference>
<reference evidence="5 6" key="1">
    <citation type="submission" date="2020-11" db="EMBL/GenBank/DDBJ databases">
        <title>Genome seq and assembly of Sphingosinicella sp.</title>
        <authorList>
            <person name="Chhetri G."/>
        </authorList>
    </citation>
    <scope>NUCLEOTIDE SEQUENCE [LARGE SCALE GENOMIC DNA]</scope>
    <source>
        <strain evidence="5 6">UDD2</strain>
    </source>
</reference>
<dbReference type="PANTHER" id="PTHR45138">
    <property type="entry name" value="REGULATORY COMPONENTS OF SENSORY TRANSDUCTION SYSTEM"/>
    <property type="match status" value="1"/>
</dbReference>
<proteinExistence type="predicted"/>
<dbReference type="RefSeq" id="WP_200972001.1">
    <property type="nucleotide sequence ID" value="NZ_CP065592.1"/>
</dbReference>
<protein>
    <recommendedName>
        <fullName evidence="1">diguanylate cyclase</fullName>
        <ecNumber evidence="1">2.7.7.65</ecNumber>
    </recommendedName>
</protein>
<dbReference type="GO" id="GO:0005886">
    <property type="term" value="C:plasma membrane"/>
    <property type="evidence" value="ECO:0007669"/>
    <property type="project" value="TreeGrafter"/>
</dbReference>
<organism evidence="5 6">
    <name type="scientific">Allosphingosinicella flava</name>
    <dbReference type="NCBI Taxonomy" id="2771430"/>
    <lineage>
        <taxon>Bacteria</taxon>
        <taxon>Pseudomonadati</taxon>
        <taxon>Pseudomonadota</taxon>
        <taxon>Alphaproteobacteria</taxon>
        <taxon>Sphingomonadales</taxon>
        <taxon>Sphingomonadaceae</taxon>
        <taxon>Allosphingosinicella</taxon>
    </lineage>
</organism>
<dbReference type="GO" id="GO:0043709">
    <property type="term" value="P:cell adhesion involved in single-species biofilm formation"/>
    <property type="evidence" value="ECO:0007669"/>
    <property type="project" value="TreeGrafter"/>
</dbReference>
<dbReference type="InterPro" id="IPR043128">
    <property type="entry name" value="Rev_trsase/Diguanyl_cyclase"/>
</dbReference>